<feature type="transmembrane region" description="Helical" evidence="9">
    <location>
        <begin position="241"/>
        <end position="261"/>
    </location>
</feature>
<evidence type="ECO:0000256" key="7">
    <source>
        <dbReference type="ARBA" id="ARBA00023136"/>
    </source>
</evidence>
<keyword evidence="7 9" id="KW-0472">Membrane</keyword>
<evidence type="ECO:0000256" key="5">
    <source>
        <dbReference type="ARBA" id="ARBA00022692"/>
    </source>
</evidence>
<feature type="transmembrane region" description="Helical" evidence="9">
    <location>
        <begin position="20"/>
        <end position="40"/>
    </location>
</feature>
<evidence type="ECO:0000256" key="8">
    <source>
        <dbReference type="ARBA" id="ARBA00038435"/>
    </source>
</evidence>
<keyword evidence="6 9" id="KW-1133">Transmembrane helix</keyword>
<evidence type="ECO:0000256" key="3">
    <source>
        <dbReference type="ARBA" id="ARBA00022449"/>
    </source>
</evidence>
<accession>A0ABV9QI50</accession>
<comment type="subcellular location">
    <subcellularLocation>
        <location evidence="1">Cell membrane</location>
        <topology evidence="1">Multi-pass membrane protein</topology>
    </subcellularLocation>
</comment>
<feature type="transmembrane region" description="Helical" evidence="9">
    <location>
        <begin position="116"/>
        <end position="139"/>
    </location>
</feature>
<organism evidence="11 12">
    <name type="scientific">Filifactor villosus</name>
    <dbReference type="NCBI Taxonomy" id="29374"/>
    <lineage>
        <taxon>Bacteria</taxon>
        <taxon>Bacillati</taxon>
        <taxon>Bacillota</taxon>
        <taxon>Clostridia</taxon>
        <taxon>Peptostreptococcales</taxon>
        <taxon>Filifactoraceae</taxon>
        <taxon>Filifactor</taxon>
    </lineage>
</organism>
<keyword evidence="3" id="KW-0050">Antiport</keyword>
<dbReference type="NCBIfam" id="TIGR00931">
    <property type="entry name" value="antiport_nhaC"/>
    <property type="match status" value="1"/>
</dbReference>
<sequence>MAENMYSIKKSRIPSKFEALLPIVVLLVILIPNYIFHWGIDPHIPIVIAAAVGMMVGRLCGYSYNAMLAGMLNTINRTMEAMLILMLVGCLTASWILSGTIPAIVYYGLNFLSPKIFLPVGLILCVTIGLACGSAWTTTATLGVAFMSMGAGLGINPAITAGMCISGAAMGDKLSPLSDSTNLAAGVSETNLFDHINAMLTTTVPSFFIALFIYGGISFFMTSKNYDDQIALELQQTLNEHFELSPILLIPALVIILVAFFRIPAIPGIFISSITGFIFALIFQKSGVIDCIISAHYGYSASTENELADALLNRGGMNAMMWTINLAIVAIGFGGLMEKIGIVESLLGKLVHKIKGVFSLILITMVTSLFCNLSMCDQYLALIIPASMYKDLYDKHGLARNLLSRTLEDMGTLWSPMIPWTSCGAHHTAMLGVSPVQYFPFAFIPLVTPVVALVAAYFGRLIFYADGTQTGLFFKRLKKRAPAFAPDYSLEISLAALEKIRGEKDEEEK</sequence>
<gene>
    <name evidence="11" type="primary">nhaC</name>
    <name evidence="11" type="ORF">ACFO4R_00060</name>
</gene>
<feature type="transmembrane region" description="Helical" evidence="9">
    <location>
        <begin position="438"/>
        <end position="458"/>
    </location>
</feature>
<feature type="domain" description="Na+/H+ antiporter NhaC-like C-terminal" evidence="10">
    <location>
        <begin position="167"/>
        <end position="459"/>
    </location>
</feature>
<proteinExistence type="inferred from homology"/>
<dbReference type="InterPro" id="IPR018461">
    <property type="entry name" value="Na/H_Antiport_NhaC-like_C"/>
</dbReference>
<evidence type="ECO:0000256" key="2">
    <source>
        <dbReference type="ARBA" id="ARBA00022448"/>
    </source>
</evidence>
<feature type="transmembrane region" description="Helical" evidence="9">
    <location>
        <begin position="46"/>
        <end position="69"/>
    </location>
</feature>
<dbReference type="Proteomes" id="UP001595916">
    <property type="component" value="Unassembled WGS sequence"/>
</dbReference>
<keyword evidence="2" id="KW-0813">Transport</keyword>
<evidence type="ECO:0000259" key="10">
    <source>
        <dbReference type="Pfam" id="PF03553"/>
    </source>
</evidence>
<dbReference type="Pfam" id="PF03553">
    <property type="entry name" value="Na_H_antiporter"/>
    <property type="match status" value="1"/>
</dbReference>
<keyword evidence="4" id="KW-1003">Cell membrane</keyword>
<feature type="transmembrane region" description="Helical" evidence="9">
    <location>
        <begin position="357"/>
        <end position="375"/>
    </location>
</feature>
<evidence type="ECO:0000256" key="1">
    <source>
        <dbReference type="ARBA" id="ARBA00004651"/>
    </source>
</evidence>
<comment type="similarity">
    <text evidence="8">Belongs to the NhaC Na(+)/H(+) (TC 2.A.35) antiporter family.</text>
</comment>
<comment type="caution">
    <text evidence="11">The sequence shown here is derived from an EMBL/GenBank/DDBJ whole genome shotgun (WGS) entry which is preliminary data.</text>
</comment>
<evidence type="ECO:0000256" key="4">
    <source>
        <dbReference type="ARBA" id="ARBA00022475"/>
    </source>
</evidence>
<evidence type="ECO:0000256" key="9">
    <source>
        <dbReference type="SAM" id="Phobius"/>
    </source>
</evidence>
<protein>
    <submittedName>
        <fullName evidence="11">Na+/H+ antiporter NhaC</fullName>
    </submittedName>
</protein>
<dbReference type="InterPro" id="IPR004770">
    <property type="entry name" value="Na/H_antiport_NhaC"/>
</dbReference>
<keyword evidence="12" id="KW-1185">Reference proteome</keyword>
<dbReference type="PANTHER" id="PTHR33451:SF3">
    <property type="entry name" value="MALATE-2H(+)_NA(+)-LACTATE ANTIPORTER"/>
    <property type="match status" value="1"/>
</dbReference>
<name>A0ABV9QI50_9FIRM</name>
<dbReference type="PANTHER" id="PTHR33451">
    <property type="entry name" value="MALATE-2H(+)/NA(+)-LACTATE ANTIPORTER"/>
    <property type="match status" value="1"/>
</dbReference>
<keyword evidence="5 9" id="KW-0812">Transmembrane</keyword>
<evidence type="ECO:0000313" key="12">
    <source>
        <dbReference type="Proteomes" id="UP001595916"/>
    </source>
</evidence>
<feature type="transmembrane region" description="Helical" evidence="9">
    <location>
        <begin position="198"/>
        <end position="221"/>
    </location>
</feature>
<feature type="transmembrane region" description="Helical" evidence="9">
    <location>
        <begin position="319"/>
        <end position="337"/>
    </location>
</feature>
<evidence type="ECO:0000313" key="11">
    <source>
        <dbReference type="EMBL" id="MFC4803463.1"/>
    </source>
</evidence>
<dbReference type="RefSeq" id="WP_379786898.1">
    <property type="nucleotide sequence ID" value="NZ_JBHSHL010000002.1"/>
</dbReference>
<reference evidence="12" key="1">
    <citation type="journal article" date="2019" name="Int. J. Syst. Evol. Microbiol.">
        <title>The Global Catalogue of Microorganisms (GCM) 10K type strain sequencing project: providing services to taxonomists for standard genome sequencing and annotation.</title>
        <authorList>
            <consortium name="The Broad Institute Genomics Platform"/>
            <consortium name="The Broad Institute Genome Sequencing Center for Infectious Disease"/>
            <person name="Wu L."/>
            <person name="Ma J."/>
        </authorList>
    </citation>
    <scope>NUCLEOTIDE SEQUENCE [LARGE SCALE GENOMIC DNA]</scope>
    <source>
        <strain evidence="12">CCUG 46385</strain>
    </source>
</reference>
<evidence type="ECO:0000256" key="6">
    <source>
        <dbReference type="ARBA" id="ARBA00022989"/>
    </source>
</evidence>
<dbReference type="InterPro" id="IPR052180">
    <property type="entry name" value="NhaC_Na-H+_Antiporter"/>
</dbReference>
<feature type="transmembrane region" description="Helical" evidence="9">
    <location>
        <begin position="81"/>
        <end position="104"/>
    </location>
</feature>
<dbReference type="EMBL" id="JBHSHL010000002">
    <property type="protein sequence ID" value="MFC4803463.1"/>
    <property type="molecule type" value="Genomic_DNA"/>
</dbReference>